<comment type="caution">
    <text evidence="2">The sequence shown here is derived from an EMBL/GenBank/DDBJ whole genome shotgun (WGS) entry which is preliminary data.</text>
</comment>
<keyword evidence="3" id="KW-1185">Reference proteome</keyword>
<evidence type="ECO:0000313" key="2">
    <source>
        <dbReference type="EMBL" id="MFB4195828.1"/>
    </source>
</evidence>
<evidence type="ECO:0000256" key="1">
    <source>
        <dbReference type="SAM" id="MobiDB-lite"/>
    </source>
</evidence>
<evidence type="ECO:0008006" key="4">
    <source>
        <dbReference type="Google" id="ProtNLM"/>
    </source>
</evidence>
<reference evidence="2 3" key="1">
    <citation type="submission" date="2024-09" db="EMBL/GenBank/DDBJ databases">
        <title>Draft genome sequence of multifaceted antimicrobials producing Streptomyces sp. strain FH1.</title>
        <authorList>
            <person name="Hassan F."/>
            <person name="Ali H."/>
            <person name="Hassan N."/>
            <person name="Nawaz A."/>
        </authorList>
    </citation>
    <scope>NUCLEOTIDE SEQUENCE [LARGE SCALE GENOMIC DNA]</scope>
    <source>
        <strain evidence="2 3">FH1</strain>
    </source>
</reference>
<dbReference type="EMBL" id="JBHGBT010000013">
    <property type="protein sequence ID" value="MFB4195828.1"/>
    <property type="molecule type" value="Genomic_DNA"/>
</dbReference>
<dbReference type="Proteomes" id="UP001577267">
    <property type="component" value="Unassembled WGS sequence"/>
</dbReference>
<name>A0ABV4ZNX1_9ACTN</name>
<gene>
    <name evidence="2" type="ORF">ACE11A_15885</name>
</gene>
<organism evidence="2 3">
    <name type="scientific">Streptomyces carpaticus</name>
    <dbReference type="NCBI Taxonomy" id="285558"/>
    <lineage>
        <taxon>Bacteria</taxon>
        <taxon>Bacillati</taxon>
        <taxon>Actinomycetota</taxon>
        <taxon>Actinomycetes</taxon>
        <taxon>Kitasatosporales</taxon>
        <taxon>Streptomycetaceae</taxon>
        <taxon>Streptomyces</taxon>
    </lineage>
</organism>
<feature type="region of interest" description="Disordered" evidence="1">
    <location>
        <begin position="281"/>
        <end position="363"/>
    </location>
</feature>
<evidence type="ECO:0000313" key="3">
    <source>
        <dbReference type="Proteomes" id="UP001577267"/>
    </source>
</evidence>
<proteinExistence type="predicted"/>
<accession>A0ABV4ZNX1</accession>
<feature type="compositionally biased region" description="Gly residues" evidence="1">
    <location>
        <begin position="282"/>
        <end position="329"/>
    </location>
</feature>
<protein>
    <recommendedName>
        <fullName evidence="4">Hydrolytic protein</fullName>
    </recommendedName>
</protein>
<sequence length="462" mass="47216">MTVSASLDESPLAVSPGDEAALPVRVLNSGTIVEEVRFEVVGPCAAWTTVEPETLSLYPGSTGTAVLRLRPPRDPGITPGPTPLGLRVTHTSDDGRPQVPERTITLAPYAEVTAELLPRGSQGRLRGRHRIAVDNRGNTPATLDLSTQQATDRVRPVFEPAALHIPPGQARFATLRVKPANRVWRGAAVTHPFQAVVTTTPADTPEDTDTPLPVAEPVVLDGVYEQQAIIPQWLPRALVAAVLIGALLTGLWFTVLRPTVQSAAREAVPEAVQEAVEELEAGTGGGPGAGADSGADAGTGGGDTAGTGGGDPAGQDTAGGDGGDGGAGSGSPAPGEPGGPGLPTSARVEVRDAPGGGSTTRSAYEVPAGMTFQLTDIVVQNPQGDAGDLTISSQGAPLLTLALENFRDTDYHFVTPIAVPAGEEITITLGCREVGRPVASSAPSECSEALFLSGTLTALPQD</sequence>
<dbReference type="RefSeq" id="WP_375063758.1">
    <property type="nucleotide sequence ID" value="NZ_JBHGBT010000013.1"/>
</dbReference>